<dbReference type="STRING" id="666685.R2APBS1_1897"/>
<name>M4NMW7_9GAMM</name>
<accession>M4NMW7</accession>
<proteinExistence type="predicted"/>
<evidence type="ECO:0000313" key="1">
    <source>
        <dbReference type="EMBL" id="AGG89021.1"/>
    </source>
</evidence>
<dbReference type="HOGENOM" id="CLU_3011323_0_0_6"/>
<dbReference type="AlphaFoldDB" id="M4NMW7"/>
<evidence type="ECO:0000313" key="2">
    <source>
        <dbReference type="Proteomes" id="UP000011859"/>
    </source>
</evidence>
<sequence length="56" mass="6349" precursor="true">MNDNVKAFIEGFVQGVKETPRGFFAPVTAFFRWLNRVTDEAMATPPHGNQRASTHR</sequence>
<dbReference type="KEGG" id="rhd:R2APBS1_1897"/>
<dbReference type="Proteomes" id="UP000011859">
    <property type="component" value="Chromosome"/>
</dbReference>
<dbReference type="RefSeq" id="WP_015447746.1">
    <property type="nucleotide sequence ID" value="NC_020541.1"/>
</dbReference>
<organism evidence="1 2">
    <name type="scientific">Rhodanobacter denitrificans</name>
    <dbReference type="NCBI Taxonomy" id="666685"/>
    <lineage>
        <taxon>Bacteria</taxon>
        <taxon>Pseudomonadati</taxon>
        <taxon>Pseudomonadota</taxon>
        <taxon>Gammaproteobacteria</taxon>
        <taxon>Lysobacterales</taxon>
        <taxon>Rhodanobacteraceae</taxon>
        <taxon>Rhodanobacter</taxon>
    </lineage>
</organism>
<dbReference type="GeneID" id="72428631"/>
<protein>
    <submittedName>
        <fullName evidence="1">Uncharacterized protein</fullName>
    </submittedName>
</protein>
<keyword evidence="2" id="KW-1185">Reference proteome</keyword>
<dbReference type="EMBL" id="CP003470">
    <property type="protein sequence ID" value="AGG89021.1"/>
    <property type="molecule type" value="Genomic_DNA"/>
</dbReference>
<reference evidence="1 2" key="1">
    <citation type="submission" date="2012-04" db="EMBL/GenBank/DDBJ databases">
        <title>Complete genome of Rhodanobacter sp. 2APBS1.</title>
        <authorList>
            <consortium name="US DOE Joint Genome Institute"/>
            <person name="Huntemann M."/>
            <person name="Wei C.-L."/>
            <person name="Han J."/>
            <person name="Detter J.C."/>
            <person name="Han C."/>
            <person name="Tapia R."/>
            <person name="Munk A.C.C."/>
            <person name="Chen A."/>
            <person name="Krypides N."/>
            <person name="Mavromatis K."/>
            <person name="Markowitz V."/>
            <person name="Szeto E."/>
            <person name="Ivanova N."/>
            <person name="Mikhailova N."/>
            <person name="Ovchinnikova G."/>
            <person name="Pagani I."/>
            <person name="Pati A."/>
            <person name="Goodwin L."/>
            <person name="Peters L."/>
            <person name="Pitluck S."/>
            <person name="Woyke T."/>
            <person name="Prakash O."/>
            <person name="Elkins J."/>
            <person name="Brown S."/>
            <person name="Palumbo A."/>
            <person name="Hemme C."/>
            <person name="Zhou J."/>
            <person name="Watson D."/>
            <person name="Jardine P."/>
            <person name="Kostka J."/>
            <person name="Green S."/>
        </authorList>
    </citation>
    <scope>NUCLEOTIDE SEQUENCE [LARGE SCALE GENOMIC DNA]</scope>
    <source>
        <strain evidence="1 2">2APBS1</strain>
    </source>
</reference>
<gene>
    <name evidence="1" type="ORF">R2APBS1_1897</name>
</gene>